<dbReference type="STRING" id="1858805.M5G0N2"/>
<organism evidence="2 3">
    <name type="scientific">Dacryopinax primogenitus (strain DJM 731)</name>
    <name type="common">Brown rot fungus</name>
    <dbReference type="NCBI Taxonomy" id="1858805"/>
    <lineage>
        <taxon>Eukaryota</taxon>
        <taxon>Fungi</taxon>
        <taxon>Dikarya</taxon>
        <taxon>Basidiomycota</taxon>
        <taxon>Agaricomycotina</taxon>
        <taxon>Dacrymycetes</taxon>
        <taxon>Dacrymycetales</taxon>
        <taxon>Dacrymycetaceae</taxon>
        <taxon>Dacryopinax</taxon>
    </lineage>
</organism>
<dbReference type="PANTHER" id="PTHR45348">
    <property type="entry name" value="HYPOTHETICAL OXIDOREDUCTASE (EUROFUNG)"/>
    <property type="match status" value="1"/>
</dbReference>
<protein>
    <submittedName>
        <fullName evidence="2">GroES-like protein</fullName>
    </submittedName>
</protein>
<dbReference type="EMBL" id="JH795870">
    <property type="protein sequence ID" value="EJT99391.1"/>
    <property type="molecule type" value="Genomic_DNA"/>
</dbReference>
<dbReference type="SUPFAM" id="SSF51735">
    <property type="entry name" value="NAD(P)-binding Rossmann-fold domains"/>
    <property type="match status" value="1"/>
</dbReference>
<dbReference type="InterPro" id="IPR036291">
    <property type="entry name" value="NAD(P)-bd_dom_sf"/>
</dbReference>
<name>M5G0N2_DACPD</name>
<dbReference type="RefSeq" id="XP_040626289.1">
    <property type="nucleotide sequence ID" value="XM_040770526.1"/>
</dbReference>
<dbReference type="Pfam" id="PF08240">
    <property type="entry name" value="ADH_N"/>
    <property type="match status" value="1"/>
</dbReference>
<dbReference type="HOGENOM" id="CLU_026673_16_1_1"/>
<dbReference type="Gene3D" id="3.90.180.10">
    <property type="entry name" value="Medium-chain alcohol dehydrogenases, catalytic domain"/>
    <property type="match status" value="1"/>
</dbReference>
<dbReference type="OrthoDB" id="10257049at2759"/>
<dbReference type="InterPro" id="IPR047122">
    <property type="entry name" value="Trans-enoyl_RdTase-like"/>
</dbReference>
<dbReference type="InterPro" id="IPR011032">
    <property type="entry name" value="GroES-like_sf"/>
</dbReference>
<dbReference type="OMA" id="CDFSGHV"/>
<sequence>MSLPQVQNAYACLTLGKAGIQSKPLPVLDATGILVKIKAVALNPTDWKHLDRMLEPSQSMGSDFAGDVVAVGESAVGKGVKVGDAVAGYVRGGYAFGDKDNGAFQEYIRIYPELVWHKPASISYEQAAALSLAAATAQQGLYINLHVPSPWSGKTGGPAILIWSGATSVGDAAVQLAALSGLKVIVTSSPSNFSYLKSLGATEVFDYSDPDVVEKVKEASGGGVGWALDTYCEKGCTLLSAKCFAPEGGKITTLLPINPEDYPDWPANVTLERTLIYTALDPKNAAECAGLEEWYTHLPQLVEQGKVRPQPLKKFEGGLSGLTEALDYVRTGKVRREKVVLSWE</sequence>
<dbReference type="InterPro" id="IPR013149">
    <property type="entry name" value="ADH-like_C"/>
</dbReference>
<dbReference type="PANTHER" id="PTHR45348:SF2">
    <property type="entry name" value="ZINC-TYPE ALCOHOL DEHYDROGENASE-LIKE PROTEIN C2E1P3.01"/>
    <property type="match status" value="1"/>
</dbReference>
<accession>M5G0N2</accession>
<dbReference type="CDD" id="cd08249">
    <property type="entry name" value="enoyl_reductase_like"/>
    <property type="match status" value="1"/>
</dbReference>
<dbReference type="SUPFAM" id="SSF50129">
    <property type="entry name" value="GroES-like"/>
    <property type="match status" value="1"/>
</dbReference>
<keyword evidence="3" id="KW-1185">Reference proteome</keyword>
<gene>
    <name evidence="2" type="ORF">DACRYDRAFT_118120</name>
</gene>
<dbReference type="Proteomes" id="UP000030653">
    <property type="component" value="Unassembled WGS sequence"/>
</dbReference>
<evidence type="ECO:0000313" key="2">
    <source>
        <dbReference type="EMBL" id="EJT99391.1"/>
    </source>
</evidence>
<feature type="domain" description="Enoyl reductase (ER)" evidence="1">
    <location>
        <begin position="13"/>
        <end position="341"/>
    </location>
</feature>
<dbReference type="Pfam" id="PF00107">
    <property type="entry name" value="ADH_zinc_N"/>
    <property type="match status" value="1"/>
</dbReference>
<dbReference type="Gene3D" id="3.40.50.720">
    <property type="entry name" value="NAD(P)-binding Rossmann-like Domain"/>
    <property type="match status" value="1"/>
</dbReference>
<dbReference type="InterPro" id="IPR020843">
    <property type="entry name" value="ER"/>
</dbReference>
<evidence type="ECO:0000313" key="3">
    <source>
        <dbReference type="Proteomes" id="UP000030653"/>
    </source>
</evidence>
<dbReference type="InterPro" id="IPR013154">
    <property type="entry name" value="ADH-like_N"/>
</dbReference>
<dbReference type="GeneID" id="63685588"/>
<dbReference type="GO" id="GO:0016651">
    <property type="term" value="F:oxidoreductase activity, acting on NAD(P)H"/>
    <property type="evidence" value="ECO:0007669"/>
    <property type="project" value="InterPro"/>
</dbReference>
<proteinExistence type="predicted"/>
<dbReference type="AlphaFoldDB" id="M5G0N2"/>
<reference evidence="2 3" key="1">
    <citation type="journal article" date="2012" name="Science">
        <title>The Paleozoic origin of enzymatic lignin decomposition reconstructed from 31 fungal genomes.</title>
        <authorList>
            <person name="Floudas D."/>
            <person name="Binder M."/>
            <person name="Riley R."/>
            <person name="Barry K."/>
            <person name="Blanchette R.A."/>
            <person name="Henrissat B."/>
            <person name="Martinez A.T."/>
            <person name="Otillar R."/>
            <person name="Spatafora J.W."/>
            <person name="Yadav J.S."/>
            <person name="Aerts A."/>
            <person name="Benoit I."/>
            <person name="Boyd A."/>
            <person name="Carlson A."/>
            <person name="Copeland A."/>
            <person name="Coutinho P.M."/>
            <person name="de Vries R.P."/>
            <person name="Ferreira P."/>
            <person name="Findley K."/>
            <person name="Foster B."/>
            <person name="Gaskell J."/>
            <person name="Glotzer D."/>
            <person name="Gorecki P."/>
            <person name="Heitman J."/>
            <person name="Hesse C."/>
            <person name="Hori C."/>
            <person name="Igarashi K."/>
            <person name="Jurgens J.A."/>
            <person name="Kallen N."/>
            <person name="Kersten P."/>
            <person name="Kohler A."/>
            <person name="Kuees U."/>
            <person name="Kumar T.K.A."/>
            <person name="Kuo A."/>
            <person name="LaButti K."/>
            <person name="Larrondo L.F."/>
            <person name="Lindquist E."/>
            <person name="Ling A."/>
            <person name="Lombard V."/>
            <person name="Lucas S."/>
            <person name="Lundell T."/>
            <person name="Martin R."/>
            <person name="McLaughlin D.J."/>
            <person name="Morgenstern I."/>
            <person name="Morin E."/>
            <person name="Murat C."/>
            <person name="Nagy L.G."/>
            <person name="Nolan M."/>
            <person name="Ohm R.A."/>
            <person name="Patyshakuliyeva A."/>
            <person name="Rokas A."/>
            <person name="Ruiz-Duenas F.J."/>
            <person name="Sabat G."/>
            <person name="Salamov A."/>
            <person name="Samejima M."/>
            <person name="Schmutz J."/>
            <person name="Slot J.C."/>
            <person name="St John F."/>
            <person name="Stenlid J."/>
            <person name="Sun H."/>
            <person name="Sun S."/>
            <person name="Syed K."/>
            <person name="Tsang A."/>
            <person name="Wiebenga A."/>
            <person name="Young D."/>
            <person name="Pisabarro A."/>
            <person name="Eastwood D.C."/>
            <person name="Martin F."/>
            <person name="Cullen D."/>
            <person name="Grigoriev I.V."/>
            <person name="Hibbett D.S."/>
        </authorList>
    </citation>
    <scope>NUCLEOTIDE SEQUENCE [LARGE SCALE GENOMIC DNA]</scope>
    <source>
        <strain evidence="2 3">DJM-731 SS1</strain>
    </source>
</reference>
<dbReference type="SMART" id="SM00829">
    <property type="entry name" value="PKS_ER"/>
    <property type="match status" value="1"/>
</dbReference>
<evidence type="ECO:0000259" key="1">
    <source>
        <dbReference type="SMART" id="SM00829"/>
    </source>
</evidence>